<name>A0A7W6RYV9_9PROT</name>
<gene>
    <name evidence="10" type="ORF">GGD88_000801</name>
</gene>
<evidence type="ECO:0000256" key="8">
    <source>
        <dbReference type="SAM" id="Phobius"/>
    </source>
</evidence>
<evidence type="ECO:0000256" key="7">
    <source>
        <dbReference type="SAM" id="MobiDB-lite"/>
    </source>
</evidence>
<dbReference type="RefSeq" id="WP_184431938.1">
    <property type="nucleotide sequence ID" value="NZ_JACIGI010000004.1"/>
</dbReference>
<dbReference type="GO" id="GO:0005886">
    <property type="term" value="C:plasma membrane"/>
    <property type="evidence" value="ECO:0007669"/>
    <property type="project" value="UniProtKB-SubCell"/>
</dbReference>
<dbReference type="AlphaFoldDB" id="A0A7W6RYV9"/>
<reference evidence="10 11" key="1">
    <citation type="submission" date="2020-08" db="EMBL/GenBank/DDBJ databases">
        <title>Genome sequencing of Purple Non-Sulfur Bacteria from various extreme environments.</title>
        <authorList>
            <person name="Mayer M."/>
        </authorList>
    </citation>
    <scope>NUCLEOTIDE SEQUENCE [LARGE SCALE GENOMIC DNA]</scope>
    <source>
        <strain evidence="10 11">JA135</strain>
    </source>
</reference>
<feature type="compositionally biased region" description="Basic and acidic residues" evidence="7">
    <location>
        <begin position="166"/>
        <end position="180"/>
    </location>
</feature>
<accession>A0A7W6RYV9</accession>
<dbReference type="InterPro" id="IPR007182">
    <property type="entry name" value="MnhB"/>
</dbReference>
<keyword evidence="4 8" id="KW-0812">Transmembrane</keyword>
<keyword evidence="11" id="KW-1185">Reference proteome</keyword>
<feature type="transmembrane region" description="Helical" evidence="8">
    <location>
        <begin position="35"/>
        <end position="52"/>
    </location>
</feature>
<evidence type="ECO:0000256" key="5">
    <source>
        <dbReference type="ARBA" id="ARBA00022989"/>
    </source>
</evidence>
<feature type="transmembrane region" description="Helical" evidence="8">
    <location>
        <begin position="64"/>
        <end position="86"/>
    </location>
</feature>
<keyword evidence="3" id="KW-1003">Cell membrane</keyword>
<evidence type="ECO:0000256" key="2">
    <source>
        <dbReference type="ARBA" id="ARBA00009425"/>
    </source>
</evidence>
<dbReference type="Proteomes" id="UP000555728">
    <property type="component" value="Unassembled WGS sequence"/>
</dbReference>
<organism evidence="10 11">
    <name type="scientific">Roseospira goensis</name>
    <dbReference type="NCBI Taxonomy" id="391922"/>
    <lineage>
        <taxon>Bacteria</taxon>
        <taxon>Pseudomonadati</taxon>
        <taxon>Pseudomonadota</taxon>
        <taxon>Alphaproteobacteria</taxon>
        <taxon>Rhodospirillales</taxon>
        <taxon>Rhodospirillaceae</taxon>
        <taxon>Roseospira</taxon>
    </lineage>
</organism>
<evidence type="ECO:0000259" key="9">
    <source>
        <dbReference type="Pfam" id="PF04039"/>
    </source>
</evidence>
<feature type="transmembrane region" description="Helical" evidence="8">
    <location>
        <begin position="12"/>
        <end position="29"/>
    </location>
</feature>
<feature type="domain" description="Na+/H+ antiporter MnhB subunit-related protein" evidence="9">
    <location>
        <begin position="5"/>
        <end position="130"/>
    </location>
</feature>
<evidence type="ECO:0000256" key="3">
    <source>
        <dbReference type="ARBA" id="ARBA00022475"/>
    </source>
</evidence>
<proteinExistence type="inferred from homology"/>
<protein>
    <submittedName>
        <fullName evidence="10">Multisubunit Na+/H+ antiporter MnhB subunit</fullName>
    </submittedName>
</protein>
<evidence type="ECO:0000256" key="4">
    <source>
        <dbReference type="ARBA" id="ARBA00022692"/>
    </source>
</evidence>
<dbReference type="PANTHER" id="PTHR33932:SF4">
    <property type="entry name" value="NA(+)_H(+) ANTIPORTER SUBUNIT B"/>
    <property type="match status" value="1"/>
</dbReference>
<keyword evidence="6 8" id="KW-0472">Membrane</keyword>
<comment type="similarity">
    <text evidence="2">Belongs to the CPA3 antiporters (TC 2.A.63) subunit B family.</text>
</comment>
<dbReference type="InterPro" id="IPR050622">
    <property type="entry name" value="CPA3_antiporter_subunitB"/>
</dbReference>
<feature type="transmembrane region" description="Helical" evidence="8">
    <location>
        <begin position="115"/>
        <end position="137"/>
    </location>
</feature>
<evidence type="ECO:0000313" key="10">
    <source>
        <dbReference type="EMBL" id="MBB4285087.1"/>
    </source>
</evidence>
<comment type="subcellular location">
    <subcellularLocation>
        <location evidence="1">Cell membrane</location>
        <topology evidence="1">Multi-pass membrane protein</topology>
    </subcellularLocation>
</comment>
<feature type="region of interest" description="Disordered" evidence="7">
    <location>
        <begin position="147"/>
        <end position="180"/>
    </location>
</feature>
<evidence type="ECO:0000313" key="11">
    <source>
        <dbReference type="Proteomes" id="UP000555728"/>
    </source>
</evidence>
<dbReference type="PANTHER" id="PTHR33932">
    <property type="entry name" value="NA(+)/H(+) ANTIPORTER SUBUNIT B"/>
    <property type="match status" value="1"/>
</dbReference>
<sequence length="180" mass="18324">MNSLILTTATRALAPLLLVFSVYILLRGHNEPGGGFIGGLVAATAFALLEKAEGVARARRLLRLRPLTVAALGLGAALLAGLWGAVAKGHVLAGVWPLIEKTADGGKSGLPVGSVLLFDVGVYLVVVGAVCGVLFALEEAATALECEPDEGGAGRGGGAPKTIDQTMDRTIDRTVDGGDR</sequence>
<dbReference type="EMBL" id="JACIGI010000004">
    <property type="protein sequence ID" value="MBB4285087.1"/>
    <property type="molecule type" value="Genomic_DNA"/>
</dbReference>
<evidence type="ECO:0000256" key="1">
    <source>
        <dbReference type="ARBA" id="ARBA00004651"/>
    </source>
</evidence>
<keyword evidence="5 8" id="KW-1133">Transmembrane helix</keyword>
<comment type="caution">
    <text evidence="10">The sequence shown here is derived from an EMBL/GenBank/DDBJ whole genome shotgun (WGS) entry which is preliminary data.</text>
</comment>
<evidence type="ECO:0000256" key="6">
    <source>
        <dbReference type="ARBA" id="ARBA00023136"/>
    </source>
</evidence>
<dbReference type="Pfam" id="PF04039">
    <property type="entry name" value="MnhB"/>
    <property type="match status" value="1"/>
</dbReference>